<gene>
    <name evidence="1" type="ORF">QTG54_009381</name>
</gene>
<dbReference type="PANTHER" id="PTHR34801:SF6">
    <property type="entry name" value="SLL1620 PROTEIN"/>
    <property type="match status" value="1"/>
</dbReference>
<dbReference type="EMBL" id="JATAAI010000017">
    <property type="protein sequence ID" value="KAK1739622.1"/>
    <property type="molecule type" value="Genomic_DNA"/>
</dbReference>
<dbReference type="Pfam" id="PF07386">
    <property type="entry name" value="DUF1499"/>
    <property type="match status" value="1"/>
</dbReference>
<dbReference type="Proteomes" id="UP001224775">
    <property type="component" value="Unassembled WGS sequence"/>
</dbReference>
<evidence type="ECO:0000313" key="1">
    <source>
        <dbReference type="EMBL" id="KAK1739622.1"/>
    </source>
</evidence>
<evidence type="ECO:0000313" key="2">
    <source>
        <dbReference type="Proteomes" id="UP001224775"/>
    </source>
</evidence>
<dbReference type="AlphaFoldDB" id="A0AAD8Y528"/>
<dbReference type="InterPro" id="IPR010865">
    <property type="entry name" value="DUF1499"/>
</dbReference>
<proteinExistence type="predicted"/>
<comment type="caution">
    <text evidence="1">The sequence shown here is derived from an EMBL/GenBank/DDBJ whole genome shotgun (WGS) entry which is preliminary data.</text>
</comment>
<accession>A0AAD8Y528</accession>
<organism evidence="1 2">
    <name type="scientific">Skeletonema marinoi</name>
    <dbReference type="NCBI Taxonomy" id="267567"/>
    <lineage>
        <taxon>Eukaryota</taxon>
        <taxon>Sar</taxon>
        <taxon>Stramenopiles</taxon>
        <taxon>Ochrophyta</taxon>
        <taxon>Bacillariophyta</taxon>
        <taxon>Coscinodiscophyceae</taxon>
        <taxon>Thalassiosirophycidae</taxon>
        <taxon>Thalassiosirales</taxon>
        <taxon>Skeletonemataceae</taxon>
        <taxon>Skeletonema</taxon>
        <taxon>Skeletonema marinoi-dohrnii complex</taxon>
    </lineage>
</organism>
<name>A0AAD8Y528_9STRA</name>
<reference evidence="1" key="1">
    <citation type="submission" date="2023-06" db="EMBL/GenBank/DDBJ databases">
        <title>Survivors Of The Sea: Transcriptome response of Skeletonema marinoi to long-term dormancy.</title>
        <authorList>
            <person name="Pinder M.I.M."/>
            <person name="Kourtchenko O."/>
            <person name="Robertson E.K."/>
            <person name="Larsson T."/>
            <person name="Maumus F."/>
            <person name="Osuna-Cruz C.M."/>
            <person name="Vancaester E."/>
            <person name="Stenow R."/>
            <person name="Vandepoele K."/>
            <person name="Ploug H."/>
            <person name="Bruchert V."/>
            <person name="Godhe A."/>
            <person name="Topel M."/>
        </authorList>
    </citation>
    <scope>NUCLEOTIDE SEQUENCE</scope>
    <source>
        <strain evidence="1">R05AC</strain>
    </source>
</reference>
<protein>
    <submittedName>
        <fullName evidence="1">Uncharacterized protein</fullName>
    </submittedName>
</protein>
<dbReference type="PANTHER" id="PTHR34801">
    <property type="entry name" value="EXPRESSED PROTEIN"/>
    <property type="match status" value="1"/>
</dbReference>
<keyword evidence="2" id="KW-1185">Reference proteome</keyword>
<sequence length="194" mass="20363">MKIVQTTALMATIATCQGFVAPQQSAAAQTALEMTSRRDALATSFATILAISVPSAANAIDACPKGSKNCLRQTWNPPSSTSAADAASQLRDVLNAYPQEGQEDGKVDGGGYTIISDSDGSFKLEYRSSGKGFFAKSFNAGKPFVDDLVIEPNGSSFEFRSASRQGDSDFGVNGKRLSYIGGLLKDKGWTGVGL</sequence>